<dbReference type="PANTHER" id="PTHR23407:SF1">
    <property type="entry name" value="5-FORMYLTETRAHYDROFOLATE CYCLO-LIGASE"/>
    <property type="match status" value="1"/>
</dbReference>
<evidence type="ECO:0000256" key="6">
    <source>
        <dbReference type="SAM" id="MobiDB-lite"/>
    </source>
</evidence>
<dbReference type="Proteomes" id="UP000066480">
    <property type="component" value="Chromosome"/>
</dbReference>
<accession>A0A0K1JPW5</accession>
<dbReference type="GO" id="GO:0030272">
    <property type="term" value="F:5-formyltetrahydrofolate cyclo-ligase activity"/>
    <property type="evidence" value="ECO:0007669"/>
    <property type="project" value="UniProtKB-EC"/>
</dbReference>
<dbReference type="PIRSF" id="PIRSF006806">
    <property type="entry name" value="FTHF_cligase"/>
    <property type="match status" value="1"/>
</dbReference>
<proteinExistence type="inferred from homology"/>
<evidence type="ECO:0000256" key="4">
    <source>
        <dbReference type="PIRSR" id="PIRSR006806-1"/>
    </source>
</evidence>
<dbReference type="EMBL" id="CP011112">
    <property type="protein sequence ID" value="AKU18757.1"/>
    <property type="molecule type" value="Genomic_DNA"/>
</dbReference>
<dbReference type="PATRIC" id="fig|571913.6.peg.1723"/>
<feature type="binding site" evidence="4">
    <location>
        <begin position="9"/>
        <end position="13"/>
    </location>
    <ligand>
        <name>ATP</name>
        <dbReference type="ChEBI" id="CHEBI:30616"/>
    </ligand>
</feature>
<dbReference type="GO" id="GO:0005524">
    <property type="term" value="F:ATP binding"/>
    <property type="evidence" value="ECO:0007669"/>
    <property type="project" value="UniProtKB-KW"/>
</dbReference>
<protein>
    <recommendedName>
        <fullName evidence="5">5-formyltetrahydrofolate cyclo-ligase</fullName>
        <ecNumber evidence="5">6.3.3.2</ecNumber>
    </recommendedName>
</protein>
<evidence type="ECO:0000256" key="2">
    <source>
        <dbReference type="ARBA" id="ARBA00022741"/>
    </source>
</evidence>
<dbReference type="InterPro" id="IPR024185">
    <property type="entry name" value="FTHF_cligase-like_sf"/>
</dbReference>
<gene>
    <name evidence="7" type="ORF">VV02_08410</name>
</gene>
<feature type="compositionally biased region" description="Basic and acidic residues" evidence="6">
    <location>
        <begin position="20"/>
        <end position="30"/>
    </location>
</feature>
<dbReference type="Pfam" id="PF01812">
    <property type="entry name" value="5-FTHF_cyc-lig"/>
    <property type="match status" value="1"/>
</dbReference>
<reference evidence="7 8" key="1">
    <citation type="submission" date="2015-03" db="EMBL/GenBank/DDBJ databases">
        <title>Luteipulveratus halotolerans sp. nov., a novel actinobacterium (Dermacoccaceae) from Sarawak, Malaysia.</title>
        <authorList>
            <person name="Juboi H."/>
            <person name="Basik A."/>
            <person name="Shamsul S.S."/>
            <person name="Arnold P."/>
            <person name="Schmitt E.K."/>
            <person name="Sanglier J.-J."/>
            <person name="Yeo T."/>
        </authorList>
    </citation>
    <scope>NUCLEOTIDE SEQUENCE [LARGE SCALE GENOMIC DNA]</scope>
    <source>
        <strain evidence="7 8">MN07-A0370</strain>
    </source>
</reference>
<feature type="binding site" evidence="4">
    <location>
        <begin position="122"/>
        <end position="130"/>
    </location>
    <ligand>
        <name>ATP</name>
        <dbReference type="ChEBI" id="CHEBI:30616"/>
    </ligand>
</feature>
<dbReference type="GO" id="GO:0035999">
    <property type="term" value="P:tetrahydrofolate interconversion"/>
    <property type="evidence" value="ECO:0007669"/>
    <property type="project" value="TreeGrafter"/>
</dbReference>
<comment type="similarity">
    <text evidence="1 5">Belongs to the 5-formyltetrahydrofolate cyclo-ligase family.</text>
</comment>
<sequence length="178" mass="18581">MPDDKVRARRAIRAGRRARRDAQSAADRRADGEAIRDAIISVISPEAPVAAYESLATEPPTEALIAALREAGHEVLLPVLLPDKDLDWRSGDDETQTLGTDAIAGAGVIVVPALAIARDGLRLGQGGGSYDRALARRAPGALVVAVVYDDELADVVPSDPHDQAVDAVVTPAGGLARL</sequence>
<dbReference type="AlphaFoldDB" id="A0A0K1JPW5"/>
<evidence type="ECO:0000256" key="1">
    <source>
        <dbReference type="ARBA" id="ARBA00010638"/>
    </source>
</evidence>
<organism evidence="7 8">
    <name type="scientific">Luteipulveratus mongoliensis</name>
    <dbReference type="NCBI Taxonomy" id="571913"/>
    <lineage>
        <taxon>Bacteria</taxon>
        <taxon>Bacillati</taxon>
        <taxon>Actinomycetota</taxon>
        <taxon>Actinomycetes</taxon>
        <taxon>Micrococcales</taxon>
        <taxon>Dermacoccaceae</taxon>
        <taxon>Luteipulveratus</taxon>
    </lineage>
</organism>
<keyword evidence="5" id="KW-0460">Magnesium</keyword>
<feature type="compositionally biased region" description="Basic residues" evidence="6">
    <location>
        <begin position="7"/>
        <end position="19"/>
    </location>
</feature>
<dbReference type="EC" id="6.3.3.2" evidence="5"/>
<dbReference type="Gene3D" id="3.40.50.10420">
    <property type="entry name" value="NagB/RpiA/CoA transferase-like"/>
    <property type="match status" value="1"/>
</dbReference>
<feature type="region of interest" description="Disordered" evidence="6">
    <location>
        <begin position="1"/>
        <end position="30"/>
    </location>
</feature>
<evidence type="ECO:0000313" key="8">
    <source>
        <dbReference type="Proteomes" id="UP000066480"/>
    </source>
</evidence>
<dbReference type="GO" id="GO:0009396">
    <property type="term" value="P:folic acid-containing compound biosynthetic process"/>
    <property type="evidence" value="ECO:0007669"/>
    <property type="project" value="TreeGrafter"/>
</dbReference>
<feature type="binding site" evidence="4">
    <location>
        <position position="58"/>
    </location>
    <ligand>
        <name>substrate</name>
    </ligand>
</feature>
<evidence type="ECO:0000313" key="7">
    <source>
        <dbReference type="EMBL" id="AKU18757.1"/>
    </source>
</evidence>
<dbReference type="NCBIfam" id="TIGR02727">
    <property type="entry name" value="MTHFS_bact"/>
    <property type="match status" value="1"/>
</dbReference>
<dbReference type="GO" id="GO:0046872">
    <property type="term" value="F:metal ion binding"/>
    <property type="evidence" value="ECO:0007669"/>
    <property type="project" value="UniProtKB-KW"/>
</dbReference>
<keyword evidence="8" id="KW-1185">Reference proteome</keyword>
<dbReference type="SUPFAM" id="SSF100950">
    <property type="entry name" value="NagB/RpiA/CoA transferase-like"/>
    <property type="match status" value="1"/>
</dbReference>
<keyword evidence="2 4" id="KW-0547">Nucleotide-binding</keyword>
<comment type="catalytic activity">
    <reaction evidence="5">
        <text>(6S)-5-formyl-5,6,7,8-tetrahydrofolate + ATP = (6R)-5,10-methenyltetrahydrofolate + ADP + phosphate</text>
        <dbReference type="Rhea" id="RHEA:10488"/>
        <dbReference type="ChEBI" id="CHEBI:30616"/>
        <dbReference type="ChEBI" id="CHEBI:43474"/>
        <dbReference type="ChEBI" id="CHEBI:57455"/>
        <dbReference type="ChEBI" id="CHEBI:57457"/>
        <dbReference type="ChEBI" id="CHEBI:456216"/>
        <dbReference type="EC" id="6.3.3.2"/>
    </reaction>
</comment>
<dbReference type="PANTHER" id="PTHR23407">
    <property type="entry name" value="ATPASE INHIBITOR/5-FORMYLTETRAHYDROFOLATE CYCLO-LIGASE"/>
    <property type="match status" value="1"/>
</dbReference>
<evidence type="ECO:0000256" key="5">
    <source>
        <dbReference type="RuleBase" id="RU361279"/>
    </source>
</evidence>
<keyword evidence="5" id="KW-0479">Metal-binding</keyword>
<dbReference type="KEGG" id="lmoi:VV02_08410"/>
<dbReference type="InterPro" id="IPR037171">
    <property type="entry name" value="NagB/RpiA_transferase-like"/>
</dbReference>
<dbReference type="InterPro" id="IPR002698">
    <property type="entry name" value="FTHF_cligase"/>
</dbReference>
<keyword evidence="3 4" id="KW-0067">ATP-binding</keyword>
<evidence type="ECO:0000256" key="3">
    <source>
        <dbReference type="ARBA" id="ARBA00022840"/>
    </source>
</evidence>
<comment type="cofactor">
    <cofactor evidence="5">
        <name>Mg(2+)</name>
        <dbReference type="ChEBI" id="CHEBI:18420"/>
    </cofactor>
</comment>
<dbReference type="STRING" id="571913.VV02_08410"/>
<name>A0A0K1JPW5_9MICO</name>
<feature type="binding site" evidence="4">
    <location>
        <position position="53"/>
    </location>
    <ligand>
        <name>substrate</name>
    </ligand>
</feature>